<gene>
    <name evidence="3" type="ORF">RM780_22100</name>
</gene>
<feature type="region of interest" description="Disordered" evidence="1">
    <location>
        <begin position="141"/>
        <end position="191"/>
    </location>
</feature>
<dbReference type="PROSITE" id="PS51257">
    <property type="entry name" value="PROKAR_LIPOPROTEIN"/>
    <property type="match status" value="1"/>
</dbReference>
<feature type="region of interest" description="Disordered" evidence="1">
    <location>
        <begin position="36"/>
        <end position="59"/>
    </location>
</feature>
<name>A0ABU2LDR6_9ACTN</name>
<sequence length="264" mass="26778">MPRTRAAKRLGLAAPLAAALAALLVAAAACTPGLGTEGTRATGGPGGPPRSAQAGRYSGLPEPCGAVNGDTVRELLPGAAEEEYAGEPMTTYDTGRRVGCTWHTAAATGTHRLSVDYLRVVSYDPEVSDDDRAEALFEERAADAGVPLAEGAEDGTGDGTDEGAEETAGSGAEGGAEGGVSPSDDPVRPRALDGIGHAAFVAEELTSTDPGERREVVLAFRNANVMVTVTYTVSTTAAEPPLDSTLLQQRARTVAGQLAGGFDG</sequence>
<organism evidence="3 4">
    <name type="scientific">Streptomyces boetiae</name>
    <dbReference type="NCBI Taxonomy" id="3075541"/>
    <lineage>
        <taxon>Bacteria</taxon>
        <taxon>Bacillati</taxon>
        <taxon>Actinomycetota</taxon>
        <taxon>Actinomycetes</taxon>
        <taxon>Kitasatosporales</taxon>
        <taxon>Streptomycetaceae</taxon>
        <taxon>Streptomyces</taxon>
    </lineage>
</organism>
<protein>
    <submittedName>
        <fullName evidence="3">DUF3558 domain-containing protein</fullName>
    </submittedName>
</protein>
<evidence type="ECO:0000313" key="3">
    <source>
        <dbReference type="EMBL" id="MDT0309630.1"/>
    </source>
</evidence>
<accession>A0ABU2LDR6</accession>
<dbReference type="Proteomes" id="UP001183388">
    <property type="component" value="Unassembled WGS sequence"/>
</dbReference>
<dbReference type="RefSeq" id="WP_311632595.1">
    <property type="nucleotide sequence ID" value="NZ_JAVREN010000042.1"/>
</dbReference>
<feature type="chain" id="PRO_5047060999" evidence="2">
    <location>
        <begin position="28"/>
        <end position="264"/>
    </location>
</feature>
<proteinExistence type="predicted"/>
<keyword evidence="2" id="KW-0732">Signal</keyword>
<reference evidence="4" key="1">
    <citation type="submission" date="2023-07" db="EMBL/GenBank/DDBJ databases">
        <title>30 novel species of actinomycetes from the DSMZ collection.</title>
        <authorList>
            <person name="Nouioui I."/>
        </authorList>
    </citation>
    <scope>NUCLEOTIDE SEQUENCE [LARGE SCALE GENOMIC DNA]</scope>
    <source>
        <strain evidence="4">DSM 44917</strain>
    </source>
</reference>
<comment type="caution">
    <text evidence="3">The sequence shown here is derived from an EMBL/GenBank/DDBJ whole genome shotgun (WGS) entry which is preliminary data.</text>
</comment>
<keyword evidence="4" id="KW-1185">Reference proteome</keyword>
<feature type="signal peptide" evidence="2">
    <location>
        <begin position="1"/>
        <end position="27"/>
    </location>
</feature>
<feature type="compositionally biased region" description="Acidic residues" evidence="1">
    <location>
        <begin position="151"/>
        <end position="165"/>
    </location>
</feature>
<evidence type="ECO:0000256" key="2">
    <source>
        <dbReference type="SAM" id="SignalP"/>
    </source>
</evidence>
<dbReference type="EMBL" id="JAVREN010000042">
    <property type="protein sequence ID" value="MDT0309630.1"/>
    <property type="molecule type" value="Genomic_DNA"/>
</dbReference>
<evidence type="ECO:0000313" key="4">
    <source>
        <dbReference type="Proteomes" id="UP001183388"/>
    </source>
</evidence>
<evidence type="ECO:0000256" key="1">
    <source>
        <dbReference type="SAM" id="MobiDB-lite"/>
    </source>
</evidence>